<name>A0A173V5L1_PARDI</name>
<keyword evidence="6" id="KW-0406">Ion transport</keyword>
<evidence type="ECO:0000256" key="3">
    <source>
        <dbReference type="ARBA" id="ARBA00022475"/>
    </source>
</evidence>
<accession>A0A173V5L1</accession>
<evidence type="ECO:0000256" key="2">
    <source>
        <dbReference type="ARBA" id="ARBA00022448"/>
    </source>
</evidence>
<proteinExistence type="predicted"/>
<evidence type="ECO:0000256" key="7">
    <source>
        <dbReference type="ARBA" id="ARBA00023136"/>
    </source>
</evidence>
<evidence type="ECO:0000256" key="8">
    <source>
        <dbReference type="SAM" id="Phobius"/>
    </source>
</evidence>
<dbReference type="InterPro" id="IPR003445">
    <property type="entry name" value="Cat_transpt"/>
</dbReference>
<dbReference type="GO" id="GO:0008324">
    <property type="term" value="F:monoatomic cation transmembrane transporter activity"/>
    <property type="evidence" value="ECO:0007669"/>
    <property type="project" value="InterPro"/>
</dbReference>
<feature type="transmembrane region" description="Helical" evidence="8">
    <location>
        <begin position="338"/>
        <end position="358"/>
    </location>
</feature>
<protein>
    <submittedName>
        <fullName evidence="9">Ktr system potassium uptake protein B</fullName>
    </submittedName>
</protein>
<feature type="transmembrane region" description="Helical" evidence="8">
    <location>
        <begin position="391"/>
        <end position="411"/>
    </location>
</feature>
<feature type="transmembrane region" description="Helical" evidence="8">
    <location>
        <begin position="568"/>
        <end position="588"/>
    </location>
</feature>
<keyword evidence="2" id="KW-0813">Transport</keyword>
<feature type="transmembrane region" description="Helical" evidence="8">
    <location>
        <begin position="114"/>
        <end position="135"/>
    </location>
</feature>
<evidence type="ECO:0000256" key="4">
    <source>
        <dbReference type="ARBA" id="ARBA00022692"/>
    </source>
</evidence>
<sequence>MNLKNIYFSWLIYWGKMKGLLNGIAEAIILLASLASFFVLIYQFGFVQTPDSVHILERSRPFILLAFFTGITLRYVVRFQEIIQEKMLYLDISIYFLLFAVLSSKIFFKDAIAHSLPYLSFLTKPLFVYVLLLLLSTIHLSRQTFTLMQTRIKPSLLFLLSFVFVILVGAGLLSLPNATTHRIPFIDALFISTTSVCVTGLTTVDVATSFTHIGHIIILILIQIGGIGVMTFTSFFALSFMGKSSFTSKMMLKDMLNEDRTGGLFRVILNILFVTLFIEGIGAYFIYMDVRGSLPGGTQQELFYAMFHAVSAFCNAGISTLSGNMYDPLVADKYNLHFWIAMLIIFGGLGFPIVFNYLKLLHHLLMNGIKILIGKQKHYIHTPRIINVHTYIVVISTLILLITGTAFYLFFEYDNTLGDLPLRGKLANAFLGAVTPRTAGFNVADMATLAPPTLMLTLILMVIGAAPMSTGGGLKVTTVFVALVTTLNAAREKDKVEVRKREIAPFAIRRAFAIIMMYFMWVAIATWVLSYTEKGAPLFSLLFEVVSALSTVGLSIDYTPHLTPIGKIIIISTMLVGRIGVLAFLVSFCKEYTKKDYTYPQENILM</sequence>
<gene>
    <name evidence="9" type="primary">ktrB</name>
    <name evidence="9" type="ORF">ERS852429_02591</name>
</gene>
<feature type="transmembrane region" description="Helical" evidence="8">
    <location>
        <begin position="156"/>
        <end position="175"/>
    </location>
</feature>
<feature type="transmembrane region" description="Helical" evidence="8">
    <location>
        <begin position="89"/>
        <end position="108"/>
    </location>
</feature>
<evidence type="ECO:0000256" key="5">
    <source>
        <dbReference type="ARBA" id="ARBA00022989"/>
    </source>
</evidence>
<feature type="transmembrane region" description="Helical" evidence="8">
    <location>
        <begin position="263"/>
        <end position="287"/>
    </location>
</feature>
<feature type="transmembrane region" description="Helical" evidence="8">
    <location>
        <begin position="302"/>
        <end position="326"/>
    </location>
</feature>
<dbReference type="PANTHER" id="PTHR32024:SF1">
    <property type="entry name" value="KTR SYSTEM POTASSIUM UPTAKE PROTEIN B"/>
    <property type="match status" value="1"/>
</dbReference>
<feature type="transmembrane region" description="Helical" evidence="8">
    <location>
        <begin position="511"/>
        <end position="530"/>
    </location>
</feature>
<keyword evidence="4 8" id="KW-0812">Transmembrane</keyword>
<evidence type="ECO:0000256" key="6">
    <source>
        <dbReference type="ARBA" id="ARBA00023065"/>
    </source>
</evidence>
<dbReference type="PANTHER" id="PTHR32024">
    <property type="entry name" value="TRK SYSTEM POTASSIUM UPTAKE PROTEIN TRKG-RELATED"/>
    <property type="match status" value="1"/>
</dbReference>
<dbReference type="RefSeq" id="WP_044545535.1">
    <property type="nucleotide sequence ID" value="NZ_CDRH01000283.1"/>
</dbReference>
<evidence type="ECO:0000256" key="1">
    <source>
        <dbReference type="ARBA" id="ARBA00004651"/>
    </source>
</evidence>
<dbReference type="GO" id="GO:0005886">
    <property type="term" value="C:plasma membrane"/>
    <property type="evidence" value="ECO:0007669"/>
    <property type="project" value="UniProtKB-SubCell"/>
</dbReference>
<dbReference type="Pfam" id="PF02386">
    <property type="entry name" value="TrkH"/>
    <property type="match status" value="1"/>
</dbReference>
<evidence type="ECO:0000313" key="9">
    <source>
        <dbReference type="EMBL" id="CUN21936.1"/>
    </source>
</evidence>
<feature type="transmembrane region" description="Helical" evidence="8">
    <location>
        <begin position="61"/>
        <end position="77"/>
    </location>
</feature>
<dbReference type="AlphaFoldDB" id="A0A173V5L1"/>
<reference evidence="9 10" key="1">
    <citation type="submission" date="2015-09" db="EMBL/GenBank/DDBJ databases">
        <authorList>
            <consortium name="Pathogen Informatics"/>
        </authorList>
    </citation>
    <scope>NUCLEOTIDE SEQUENCE [LARGE SCALE GENOMIC DNA]</scope>
    <source>
        <strain evidence="9 10">2789STDY5608872</strain>
    </source>
</reference>
<dbReference type="GO" id="GO:0030001">
    <property type="term" value="P:metal ion transport"/>
    <property type="evidence" value="ECO:0007669"/>
    <property type="project" value="UniProtKB-ARBA"/>
</dbReference>
<feature type="transmembrane region" description="Helical" evidence="8">
    <location>
        <begin position="216"/>
        <end position="242"/>
    </location>
</feature>
<dbReference type="Proteomes" id="UP000095591">
    <property type="component" value="Unassembled WGS sequence"/>
</dbReference>
<keyword evidence="3" id="KW-1003">Cell membrane</keyword>
<keyword evidence="5 8" id="KW-1133">Transmembrane helix</keyword>
<evidence type="ECO:0000313" key="10">
    <source>
        <dbReference type="Proteomes" id="UP000095591"/>
    </source>
</evidence>
<comment type="subcellular location">
    <subcellularLocation>
        <location evidence="1">Cell membrane</location>
        <topology evidence="1">Multi-pass membrane protein</topology>
    </subcellularLocation>
</comment>
<dbReference type="Gene3D" id="1.10.287.70">
    <property type="match status" value="1"/>
</dbReference>
<feature type="transmembrane region" description="Helical" evidence="8">
    <location>
        <begin position="472"/>
        <end position="490"/>
    </location>
</feature>
<keyword evidence="7 8" id="KW-0472">Membrane</keyword>
<dbReference type="EMBL" id="CYXP01000006">
    <property type="protein sequence ID" value="CUN21936.1"/>
    <property type="molecule type" value="Genomic_DNA"/>
</dbReference>
<organism evidence="9 10">
    <name type="scientific">Parabacteroides distasonis</name>
    <dbReference type="NCBI Taxonomy" id="823"/>
    <lineage>
        <taxon>Bacteria</taxon>
        <taxon>Pseudomonadati</taxon>
        <taxon>Bacteroidota</taxon>
        <taxon>Bacteroidia</taxon>
        <taxon>Bacteroidales</taxon>
        <taxon>Tannerellaceae</taxon>
        <taxon>Parabacteroides</taxon>
    </lineage>
</organism>
<feature type="transmembrane region" description="Helical" evidence="8">
    <location>
        <begin position="20"/>
        <end position="41"/>
    </location>
</feature>